<dbReference type="EMBL" id="BARS01042763">
    <property type="protein sequence ID" value="GAG32312.1"/>
    <property type="molecule type" value="Genomic_DNA"/>
</dbReference>
<proteinExistence type="predicted"/>
<protein>
    <recommendedName>
        <fullName evidence="3">CoA transferase</fullName>
    </recommendedName>
</protein>
<dbReference type="PANTHER" id="PTHR48207:SF4">
    <property type="entry name" value="BLL6097 PROTEIN"/>
    <property type="match status" value="1"/>
</dbReference>
<dbReference type="SUPFAM" id="SSF89796">
    <property type="entry name" value="CoA-transferase family III (CaiB/BaiF)"/>
    <property type="match status" value="1"/>
</dbReference>
<dbReference type="Gene3D" id="3.40.50.10540">
    <property type="entry name" value="Crotonobetainyl-coa:carnitine coa-transferase, domain 1"/>
    <property type="match status" value="1"/>
</dbReference>
<sequence length="115" mass="12766">MQADRLPLEGIRVADFTWFGAGPIYTESLANHGAQVIRVESQAHIDGLRVAHPMPEGKYTFNVSGYYNNYNASKLSFTLNMKHPKALEVALRLVAISDIVAENYTPGTLEKWGLT</sequence>
<keyword evidence="1" id="KW-0808">Transferase</keyword>
<dbReference type="GO" id="GO:0008410">
    <property type="term" value="F:CoA-transferase activity"/>
    <property type="evidence" value="ECO:0007669"/>
    <property type="project" value="TreeGrafter"/>
</dbReference>
<evidence type="ECO:0000256" key="1">
    <source>
        <dbReference type="ARBA" id="ARBA00022679"/>
    </source>
</evidence>
<accession>X0XA63</accession>
<dbReference type="InterPro" id="IPR050483">
    <property type="entry name" value="CoA-transferase_III_domain"/>
</dbReference>
<organism evidence="2">
    <name type="scientific">marine sediment metagenome</name>
    <dbReference type="NCBI Taxonomy" id="412755"/>
    <lineage>
        <taxon>unclassified sequences</taxon>
        <taxon>metagenomes</taxon>
        <taxon>ecological metagenomes</taxon>
    </lineage>
</organism>
<comment type="caution">
    <text evidence="2">The sequence shown here is derived from an EMBL/GenBank/DDBJ whole genome shotgun (WGS) entry which is preliminary data.</text>
</comment>
<gene>
    <name evidence="2" type="ORF">S01H1_64840</name>
</gene>
<name>X0XA63_9ZZZZ</name>
<dbReference type="InterPro" id="IPR003673">
    <property type="entry name" value="CoA-Trfase_fam_III"/>
</dbReference>
<dbReference type="Pfam" id="PF02515">
    <property type="entry name" value="CoA_transf_3"/>
    <property type="match status" value="1"/>
</dbReference>
<reference evidence="2" key="1">
    <citation type="journal article" date="2014" name="Front. Microbiol.">
        <title>High frequency of phylogenetically diverse reductive dehalogenase-homologous genes in deep subseafloor sedimentary metagenomes.</title>
        <authorList>
            <person name="Kawai M."/>
            <person name="Futagami T."/>
            <person name="Toyoda A."/>
            <person name="Takaki Y."/>
            <person name="Nishi S."/>
            <person name="Hori S."/>
            <person name="Arai W."/>
            <person name="Tsubouchi T."/>
            <person name="Morono Y."/>
            <person name="Uchiyama I."/>
            <person name="Ito T."/>
            <person name="Fujiyama A."/>
            <person name="Inagaki F."/>
            <person name="Takami H."/>
        </authorList>
    </citation>
    <scope>NUCLEOTIDE SEQUENCE</scope>
    <source>
        <strain evidence="2">Expedition CK06-06</strain>
    </source>
</reference>
<feature type="non-terminal residue" evidence="2">
    <location>
        <position position="115"/>
    </location>
</feature>
<evidence type="ECO:0008006" key="3">
    <source>
        <dbReference type="Google" id="ProtNLM"/>
    </source>
</evidence>
<dbReference type="AlphaFoldDB" id="X0XA63"/>
<dbReference type="PANTHER" id="PTHR48207">
    <property type="entry name" value="SUCCINATE--HYDROXYMETHYLGLUTARATE COA-TRANSFERASE"/>
    <property type="match status" value="1"/>
</dbReference>
<evidence type="ECO:0000313" key="2">
    <source>
        <dbReference type="EMBL" id="GAG32312.1"/>
    </source>
</evidence>
<dbReference type="InterPro" id="IPR023606">
    <property type="entry name" value="CoA-Trfase_III_dom_1_sf"/>
</dbReference>